<dbReference type="AlphaFoldDB" id="A0A8J5YPH7"/>
<evidence type="ECO:0000256" key="7">
    <source>
        <dbReference type="ARBA" id="ARBA00022842"/>
    </source>
</evidence>
<keyword evidence="7" id="KW-0460">Magnesium</keyword>
<dbReference type="EC" id="3.1.3.16" evidence="4"/>
<comment type="caution">
    <text evidence="14">The sequence shown here is derived from an EMBL/GenBank/DDBJ whole genome shotgun (WGS) entry which is preliminary data.</text>
</comment>
<evidence type="ECO:0000313" key="15">
    <source>
        <dbReference type="Proteomes" id="UP000701853"/>
    </source>
</evidence>
<dbReference type="EMBL" id="JAHUZN010000009">
    <property type="protein sequence ID" value="KAG8482431.1"/>
    <property type="molecule type" value="Genomic_DNA"/>
</dbReference>
<dbReference type="FunFam" id="3.60.40.10:FF:000010">
    <property type="entry name" value="Probable protein phosphatase 2C 39"/>
    <property type="match status" value="1"/>
</dbReference>
<evidence type="ECO:0000313" key="14">
    <source>
        <dbReference type="EMBL" id="KAG8482431.1"/>
    </source>
</evidence>
<dbReference type="Proteomes" id="UP000701853">
    <property type="component" value="Chromosome 9"/>
</dbReference>
<comment type="cofactor">
    <cofactor evidence="1">
        <name>Mn(2+)</name>
        <dbReference type="ChEBI" id="CHEBI:29035"/>
    </cofactor>
</comment>
<evidence type="ECO:0000259" key="13">
    <source>
        <dbReference type="PROSITE" id="PS51746"/>
    </source>
</evidence>
<keyword evidence="9" id="KW-0464">Manganese</keyword>
<evidence type="ECO:0000256" key="10">
    <source>
        <dbReference type="ARBA" id="ARBA00047761"/>
    </source>
</evidence>
<evidence type="ECO:0000256" key="5">
    <source>
        <dbReference type="ARBA" id="ARBA00022723"/>
    </source>
</evidence>
<evidence type="ECO:0000256" key="3">
    <source>
        <dbReference type="ARBA" id="ARBA00006702"/>
    </source>
</evidence>
<gene>
    <name evidence="14" type="ORF">CXB51_024280</name>
</gene>
<dbReference type="OrthoDB" id="10264738at2759"/>
<feature type="compositionally biased region" description="Basic and acidic residues" evidence="12">
    <location>
        <begin position="56"/>
        <end position="65"/>
    </location>
</feature>
<dbReference type="SMART" id="SM00332">
    <property type="entry name" value="PP2Cc"/>
    <property type="match status" value="1"/>
</dbReference>
<comment type="cofactor">
    <cofactor evidence="2">
        <name>Mg(2+)</name>
        <dbReference type="ChEBI" id="CHEBI:18420"/>
    </cofactor>
</comment>
<accession>A0A8J5YPH7</accession>
<protein>
    <recommendedName>
        <fullName evidence="4">protein-serine/threonine phosphatase</fullName>
        <ecNumber evidence="4">3.1.3.16</ecNumber>
    </recommendedName>
</protein>
<dbReference type="PANTHER" id="PTHR47992">
    <property type="entry name" value="PROTEIN PHOSPHATASE"/>
    <property type="match status" value="1"/>
</dbReference>
<keyword evidence="5" id="KW-0479">Metal-binding</keyword>
<proteinExistence type="inferred from homology"/>
<dbReference type="InterPro" id="IPR036457">
    <property type="entry name" value="PPM-type-like_dom_sf"/>
</dbReference>
<dbReference type="InterPro" id="IPR015655">
    <property type="entry name" value="PP2C"/>
</dbReference>
<dbReference type="InterPro" id="IPR001932">
    <property type="entry name" value="PPM-type_phosphatase-like_dom"/>
</dbReference>
<dbReference type="GO" id="GO:0004722">
    <property type="term" value="F:protein serine/threonine phosphatase activity"/>
    <property type="evidence" value="ECO:0007669"/>
    <property type="project" value="UniProtKB-EC"/>
</dbReference>
<dbReference type="PROSITE" id="PS51746">
    <property type="entry name" value="PPM_2"/>
    <property type="match status" value="1"/>
</dbReference>
<dbReference type="Pfam" id="PF00481">
    <property type="entry name" value="PP2C"/>
    <property type="match status" value="1"/>
</dbReference>
<dbReference type="SUPFAM" id="SSF81606">
    <property type="entry name" value="PP2C-like"/>
    <property type="match status" value="1"/>
</dbReference>
<evidence type="ECO:0000256" key="11">
    <source>
        <dbReference type="ARBA" id="ARBA00048336"/>
    </source>
</evidence>
<evidence type="ECO:0000256" key="8">
    <source>
        <dbReference type="ARBA" id="ARBA00022912"/>
    </source>
</evidence>
<evidence type="ECO:0000256" key="6">
    <source>
        <dbReference type="ARBA" id="ARBA00022801"/>
    </source>
</evidence>
<evidence type="ECO:0000256" key="12">
    <source>
        <dbReference type="SAM" id="MobiDB-lite"/>
    </source>
</evidence>
<dbReference type="GO" id="GO:0046872">
    <property type="term" value="F:metal ion binding"/>
    <property type="evidence" value="ECO:0007669"/>
    <property type="project" value="UniProtKB-KW"/>
</dbReference>
<reference evidence="14 15" key="1">
    <citation type="journal article" date="2021" name="bioRxiv">
        <title>The Gossypium anomalum genome as a resource for cotton improvement and evolutionary analysis of hybrid incompatibility.</title>
        <authorList>
            <person name="Grover C.E."/>
            <person name="Yuan D."/>
            <person name="Arick M.A."/>
            <person name="Miller E.R."/>
            <person name="Hu G."/>
            <person name="Peterson D.G."/>
            <person name="Wendel J.F."/>
            <person name="Udall J.A."/>
        </authorList>
    </citation>
    <scope>NUCLEOTIDE SEQUENCE [LARGE SCALE GENOMIC DNA]</scope>
    <source>
        <strain evidence="14">JFW-Udall</strain>
        <tissue evidence="14">Leaf</tissue>
    </source>
</reference>
<comment type="similarity">
    <text evidence="3">Belongs to the PP2C family.</text>
</comment>
<comment type="catalytic activity">
    <reaction evidence="11">
        <text>O-phospho-L-threonyl-[protein] + H2O = L-threonyl-[protein] + phosphate</text>
        <dbReference type="Rhea" id="RHEA:47004"/>
        <dbReference type="Rhea" id="RHEA-COMP:11060"/>
        <dbReference type="Rhea" id="RHEA-COMP:11605"/>
        <dbReference type="ChEBI" id="CHEBI:15377"/>
        <dbReference type="ChEBI" id="CHEBI:30013"/>
        <dbReference type="ChEBI" id="CHEBI:43474"/>
        <dbReference type="ChEBI" id="CHEBI:61977"/>
        <dbReference type="EC" id="3.1.3.16"/>
    </reaction>
</comment>
<feature type="domain" description="PPM-type phosphatase" evidence="13">
    <location>
        <begin position="80"/>
        <end position="327"/>
    </location>
</feature>
<dbReference type="Gene3D" id="3.60.40.10">
    <property type="entry name" value="PPM-type phosphatase domain"/>
    <property type="match status" value="1"/>
</dbReference>
<dbReference type="CDD" id="cd00143">
    <property type="entry name" value="PP2Cc"/>
    <property type="match status" value="1"/>
</dbReference>
<sequence length="330" mass="37007">MGVTNYREAVVAVSHHFYNLNDKSHSVRYFPEDQVLGEMKKKRSKATEDAAAASHNNKDESHYLREEEEEEDKTEIPHVTHGYDLVKGKMDHGMEDYVVVESRRINGHDIRLYAIFDGHSGRDVAKYLHTHLFDKMLSQSDFWRNPEGAIKRAYKEMDDEILEDVAGSRGGSTAVTAILIDRKKLMVANVGDSRAILCGGDGVKQVTIDHEPNKEKQVVESRGGFVSKKPGNVPRVDGLLAMTSAFGDGKLKEHITSEPDVRIEIIEPNTVEFIILASDGLWKVMSNEEAFDEIREYDDAQEASQVLIKEALARGSRDDVSCIVVAFGWS</sequence>
<evidence type="ECO:0000256" key="9">
    <source>
        <dbReference type="ARBA" id="ARBA00023211"/>
    </source>
</evidence>
<keyword evidence="15" id="KW-1185">Reference proteome</keyword>
<dbReference type="SMART" id="SM00331">
    <property type="entry name" value="PP2C_SIG"/>
    <property type="match status" value="1"/>
</dbReference>
<feature type="region of interest" description="Disordered" evidence="12">
    <location>
        <begin position="40"/>
        <end position="75"/>
    </location>
</feature>
<evidence type="ECO:0000256" key="2">
    <source>
        <dbReference type="ARBA" id="ARBA00001946"/>
    </source>
</evidence>
<evidence type="ECO:0000256" key="1">
    <source>
        <dbReference type="ARBA" id="ARBA00001936"/>
    </source>
</evidence>
<keyword evidence="6" id="KW-0378">Hydrolase</keyword>
<comment type="catalytic activity">
    <reaction evidence="10">
        <text>O-phospho-L-seryl-[protein] + H2O = L-seryl-[protein] + phosphate</text>
        <dbReference type="Rhea" id="RHEA:20629"/>
        <dbReference type="Rhea" id="RHEA-COMP:9863"/>
        <dbReference type="Rhea" id="RHEA-COMP:11604"/>
        <dbReference type="ChEBI" id="CHEBI:15377"/>
        <dbReference type="ChEBI" id="CHEBI:29999"/>
        <dbReference type="ChEBI" id="CHEBI:43474"/>
        <dbReference type="ChEBI" id="CHEBI:83421"/>
        <dbReference type="EC" id="3.1.3.16"/>
    </reaction>
</comment>
<name>A0A8J5YPH7_9ROSI</name>
<organism evidence="14 15">
    <name type="scientific">Gossypium anomalum</name>
    <dbReference type="NCBI Taxonomy" id="47600"/>
    <lineage>
        <taxon>Eukaryota</taxon>
        <taxon>Viridiplantae</taxon>
        <taxon>Streptophyta</taxon>
        <taxon>Embryophyta</taxon>
        <taxon>Tracheophyta</taxon>
        <taxon>Spermatophyta</taxon>
        <taxon>Magnoliopsida</taxon>
        <taxon>eudicotyledons</taxon>
        <taxon>Gunneridae</taxon>
        <taxon>Pentapetalae</taxon>
        <taxon>rosids</taxon>
        <taxon>malvids</taxon>
        <taxon>Malvales</taxon>
        <taxon>Malvaceae</taxon>
        <taxon>Malvoideae</taxon>
        <taxon>Gossypium</taxon>
    </lineage>
</organism>
<keyword evidence="8" id="KW-0904">Protein phosphatase</keyword>
<evidence type="ECO:0000256" key="4">
    <source>
        <dbReference type="ARBA" id="ARBA00013081"/>
    </source>
</evidence>